<sequence>MELNEEYQPGNIVYVMYRNPHTQDVAQIQQAAVVEHPEEEGELALFLYDTYYPLNDQVAIFSSEAEANEAYEFYFGDADQENLYG</sequence>
<dbReference type="AlphaFoldDB" id="A0A4Y8IUV9"/>
<reference evidence="1 2" key="1">
    <citation type="submission" date="2019-03" db="EMBL/GenBank/DDBJ databases">
        <authorList>
            <person name="He R.-H."/>
        </authorList>
    </citation>
    <scope>NUCLEOTIDE SEQUENCE [LARGE SCALE GENOMIC DNA]</scope>
    <source>
        <strain evidence="2">SH 714</strain>
    </source>
</reference>
<evidence type="ECO:0000313" key="1">
    <source>
        <dbReference type="EMBL" id="TFB25006.1"/>
    </source>
</evidence>
<dbReference type="RefSeq" id="WP_134338466.1">
    <property type="nucleotide sequence ID" value="NZ_SOPW01000001.1"/>
</dbReference>
<proteinExistence type="predicted"/>
<comment type="caution">
    <text evidence="1">The sequence shown here is derived from an EMBL/GenBank/DDBJ whole genome shotgun (WGS) entry which is preliminary data.</text>
</comment>
<evidence type="ECO:0000313" key="2">
    <source>
        <dbReference type="Proteomes" id="UP000297975"/>
    </source>
</evidence>
<dbReference type="InterPro" id="IPR022608">
    <property type="entry name" value="Tscrpt_reg_SplA"/>
</dbReference>
<gene>
    <name evidence="1" type="ORF">E3U55_01040</name>
</gene>
<accession>A0A4Y8IUV9</accession>
<organism evidence="1 2">
    <name type="scientific">Filobacillus milosensis</name>
    <dbReference type="NCBI Taxonomy" id="94137"/>
    <lineage>
        <taxon>Bacteria</taxon>
        <taxon>Bacillati</taxon>
        <taxon>Bacillota</taxon>
        <taxon>Bacilli</taxon>
        <taxon>Bacillales</taxon>
        <taxon>Bacillaceae</taxon>
        <taxon>Filobacillus</taxon>
    </lineage>
</organism>
<dbReference type="Pfam" id="PF11132">
    <property type="entry name" value="SplA"/>
    <property type="match status" value="1"/>
</dbReference>
<name>A0A4Y8IUV9_9BACI</name>
<keyword evidence="2" id="KW-1185">Reference proteome</keyword>
<dbReference type="Proteomes" id="UP000297975">
    <property type="component" value="Unassembled WGS sequence"/>
</dbReference>
<protein>
    <submittedName>
        <fullName evidence="1">Transcriptional regulator</fullName>
    </submittedName>
</protein>
<dbReference type="EMBL" id="SOPW01000001">
    <property type="protein sequence ID" value="TFB25006.1"/>
    <property type="molecule type" value="Genomic_DNA"/>
</dbReference>